<feature type="domain" description="Ion transport" evidence="16">
    <location>
        <begin position="152"/>
        <end position="368"/>
    </location>
</feature>
<dbReference type="Proteomes" id="UP000261640">
    <property type="component" value="Unplaced"/>
</dbReference>
<dbReference type="SUPFAM" id="SSF81324">
    <property type="entry name" value="Voltage-gated potassium channels"/>
    <property type="match status" value="1"/>
</dbReference>
<dbReference type="PRINTS" id="PR00169">
    <property type="entry name" value="KCHANNEL"/>
</dbReference>
<keyword evidence="7" id="KW-0851">Voltage-gated channel</keyword>
<feature type="transmembrane region" description="Helical" evidence="15">
    <location>
        <begin position="272"/>
        <end position="293"/>
    </location>
</feature>
<keyword evidence="3" id="KW-0633">Potassium transport</keyword>
<dbReference type="InterPro" id="IPR047871">
    <property type="entry name" value="K_chnl_Slo-like"/>
</dbReference>
<name>A0A7N8XE04_9TELE</name>
<feature type="transmembrane region" description="Helical" evidence="15">
    <location>
        <begin position="55"/>
        <end position="78"/>
    </location>
</feature>
<dbReference type="Gene3D" id="1.10.287.70">
    <property type="match status" value="1"/>
</dbReference>
<comment type="subcellular location">
    <subcellularLocation>
        <location evidence="1">Membrane</location>
        <topology evidence="1">Multi-pass membrane protein</topology>
    </subcellularLocation>
</comment>
<keyword evidence="12" id="KW-0407">Ion channel</keyword>
<keyword evidence="5" id="KW-0631">Potassium channel</keyword>
<keyword evidence="18" id="KW-1185">Reference proteome</keyword>
<feature type="transmembrane region" description="Helical" evidence="15">
    <location>
        <begin position="189"/>
        <end position="207"/>
    </location>
</feature>
<dbReference type="FunFam" id="1.10.287.70:FF:000015">
    <property type="entry name" value="Calcium-activated potassium channel subunit alpha-1 isoform X7"/>
    <property type="match status" value="1"/>
</dbReference>
<evidence type="ECO:0000256" key="5">
    <source>
        <dbReference type="ARBA" id="ARBA00022826"/>
    </source>
</evidence>
<evidence type="ECO:0000313" key="18">
    <source>
        <dbReference type="Proteomes" id="UP000261640"/>
    </source>
</evidence>
<feature type="region of interest" description="Disordered" evidence="14">
    <location>
        <begin position="1"/>
        <end position="23"/>
    </location>
</feature>
<evidence type="ECO:0000256" key="4">
    <source>
        <dbReference type="ARBA" id="ARBA00022692"/>
    </source>
</evidence>
<feature type="transmembrane region" description="Helical" evidence="15">
    <location>
        <begin position="339"/>
        <end position="357"/>
    </location>
</feature>
<organism evidence="17 18">
    <name type="scientific">Mastacembelus armatus</name>
    <name type="common">zig-zag eel</name>
    <dbReference type="NCBI Taxonomy" id="205130"/>
    <lineage>
        <taxon>Eukaryota</taxon>
        <taxon>Metazoa</taxon>
        <taxon>Chordata</taxon>
        <taxon>Craniata</taxon>
        <taxon>Vertebrata</taxon>
        <taxon>Euteleostomi</taxon>
        <taxon>Actinopterygii</taxon>
        <taxon>Neopterygii</taxon>
        <taxon>Teleostei</taxon>
        <taxon>Neoteleostei</taxon>
        <taxon>Acanthomorphata</taxon>
        <taxon>Anabantaria</taxon>
        <taxon>Synbranchiformes</taxon>
        <taxon>Mastacembelidae</taxon>
        <taxon>Mastacembelus</taxon>
    </lineage>
</organism>
<feature type="region of interest" description="Disordered" evidence="14">
    <location>
        <begin position="102"/>
        <end position="126"/>
    </location>
</feature>
<dbReference type="GO" id="GO:0060072">
    <property type="term" value="F:large conductance calcium-activated potassium channel activity"/>
    <property type="evidence" value="ECO:0007669"/>
    <property type="project" value="TreeGrafter"/>
</dbReference>
<dbReference type="GO" id="GO:0045211">
    <property type="term" value="C:postsynaptic membrane"/>
    <property type="evidence" value="ECO:0007669"/>
    <property type="project" value="TreeGrafter"/>
</dbReference>
<evidence type="ECO:0000256" key="14">
    <source>
        <dbReference type="SAM" id="MobiDB-lite"/>
    </source>
</evidence>
<proteinExistence type="predicted"/>
<keyword evidence="6" id="KW-0106">Calcium</keyword>
<evidence type="ECO:0000256" key="7">
    <source>
        <dbReference type="ARBA" id="ARBA00022882"/>
    </source>
</evidence>
<evidence type="ECO:0000256" key="12">
    <source>
        <dbReference type="ARBA" id="ARBA00023303"/>
    </source>
</evidence>
<dbReference type="AlphaFoldDB" id="A0A7N8XE04"/>
<dbReference type="PANTHER" id="PTHR10027:SF33">
    <property type="entry name" value="CALCIUM-ACTIVATED POTASSIUM CHANNEL SUBUNIT ALPHA-1-RELATED"/>
    <property type="match status" value="1"/>
</dbReference>
<keyword evidence="4 15" id="KW-0812">Transmembrane</keyword>
<feature type="transmembrane region" description="Helical" evidence="15">
    <location>
        <begin position="151"/>
        <end position="169"/>
    </location>
</feature>
<dbReference type="Pfam" id="PF00520">
    <property type="entry name" value="Ion_trans"/>
    <property type="match status" value="1"/>
</dbReference>
<reference evidence="17" key="1">
    <citation type="submission" date="2025-08" db="UniProtKB">
        <authorList>
            <consortium name="Ensembl"/>
        </authorList>
    </citation>
    <scope>IDENTIFICATION</scope>
</reference>
<dbReference type="InterPro" id="IPR005821">
    <property type="entry name" value="Ion_trans_dom"/>
</dbReference>
<accession>A0A7N8XE04</accession>
<evidence type="ECO:0000256" key="13">
    <source>
        <dbReference type="ARBA" id="ARBA00029579"/>
    </source>
</evidence>
<evidence type="ECO:0000256" key="15">
    <source>
        <dbReference type="SAM" id="Phobius"/>
    </source>
</evidence>
<keyword evidence="11 15" id="KW-0472">Membrane</keyword>
<evidence type="ECO:0000256" key="1">
    <source>
        <dbReference type="ARBA" id="ARBA00004141"/>
    </source>
</evidence>
<evidence type="ECO:0000256" key="2">
    <source>
        <dbReference type="ARBA" id="ARBA00022448"/>
    </source>
</evidence>
<evidence type="ECO:0000256" key="11">
    <source>
        <dbReference type="ARBA" id="ARBA00023136"/>
    </source>
</evidence>
<sequence length="421" mass="47274">MLAETDGTVPHGSDSSMRTSNINNNINRNSSILISKMEDVVIPFSSEVPCDNGQLMWWAFLASSMVTFFGGLFIILLWRTLKYLWTVCCQCNIKNKEAQKVNNPANNQAADRAPKGPDEKEEAPASEVGWMTSVKDWAGVMISAQTLTGRVLVVLVFALSIGALVIYFIDSSDPIETCKNFYNDFTLQIDMAFNVFFLLYFGLRFIAASDKLWFWLEVNSVVDFFTVPPVFVSVYLNRSWIGLRFLRALRLIQFSEILQFLNILKTSNSIKLVNLCSIFISTWLTAAGFIHLVENSGDPWENFQNSQSLSYWECVYLLMVTMSTVGYGDVYAKTTLGRLFMVFFILGGLAMFASYVPEIIELIGNRKKYGGSYSAVNGRKPCLLATCQKLLLSSLIGRNTEGVITRHEAESKLKSRQGVVV</sequence>
<evidence type="ECO:0000256" key="8">
    <source>
        <dbReference type="ARBA" id="ARBA00022958"/>
    </source>
</evidence>
<feature type="transmembrane region" description="Helical" evidence="15">
    <location>
        <begin position="309"/>
        <end position="327"/>
    </location>
</feature>
<protein>
    <recommendedName>
        <fullName evidence="13">BK channel</fullName>
    </recommendedName>
</protein>
<keyword evidence="2" id="KW-0813">Transport</keyword>
<keyword evidence="8" id="KW-0630">Potassium</keyword>
<dbReference type="Ensembl" id="ENSMAMT00000047627.1">
    <property type="protein sequence ID" value="ENSMAMP00000048029.1"/>
    <property type="gene ID" value="ENSMAMG00000021248.2"/>
</dbReference>
<evidence type="ECO:0000256" key="10">
    <source>
        <dbReference type="ARBA" id="ARBA00023065"/>
    </source>
</evidence>
<dbReference type="GeneTree" id="ENSGT00940000154935"/>
<dbReference type="GO" id="GO:0034702">
    <property type="term" value="C:monoatomic ion channel complex"/>
    <property type="evidence" value="ECO:0007669"/>
    <property type="project" value="UniProtKB-KW"/>
</dbReference>
<evidence type="ECO:0000259" key="16">
    <source>
        <dbReference type="Pfam" id="PF00520"/>
    </source>
</evidence>
<keyword evidence="10" id="KW-0406">Ion transport</keyword>
<evidence type="ECO:0000313" key="17">
    <source>
        <dbReference type="Ensembl" id="ENSMAMP00000048029.1"/>
    </source>
</evidence>
<evidence type="ECO:0000256" key="3">
    <source>
        <dbReference type="ARBA" id="ARBA00022538"/>
    </source>
</evidence>
<keyword evidence="9 15" id="KW-1133">Transmembrane helix</keyword>
<evidence type="ECO:0000256" key="6">
    <source>
        <dbReference type="ARBA" id="ARBA00022837"/>
    </source>
</evidence>
<reference evidence="17" key="2">
    <citation type="submission" date="2025-09" db="UniProtKB">
        <authorList>
            <consortium name="Ensembl"/>
        </authorList>
    </citation>
    <scope>IDENTIFICATION</scope>
</reference>
<evidence type="ECO:0000256" key="9">
    <source>
        <dbReference type="ARBA" id="ARBA00022989"/>
    </source>
</evidence>
<dbReference type="PANTHER" id="PTHR10027">
    <property type="entry name" value="CALCIUM-ACTIVATED POTASSIUM CHANNEL ALPHA CHAIN"/>
    <property type="match status" value="1"/>
</dbReference>